<accession>A0A518H9S3</accession>
<dbReference type="EMBL" id="CP036426">
    <property type="protein sequence ID" value="QDV37601.1"/>
    <property type="molecule type" value="Genomic_DNA"/>
</dbReference>
<evidence type="ECO:0000256" key="1">
    <source>
        <dbReference type="SAM" id="MobiDB-lite"/>
    </source>
</evidence>
<name>A0A518H9S3_9BACT</name>
<proteinExistence type="predicted"/>
<protein>
    <submittedName>
        <fullName evidence="2">Uncharacterized protein</fullName>
    </submittedName>
</protein>
<keyword evidence="3" id="KW-1185">Reference proteome</keyword>
<organism evidence="2 3">
    <name type="scientific">Tautonia plasticadhaerens</name>
    <dbReference type="NCBI Taxonomy" id="2527974"/>
    <lineage>
        <taxon>Bacteria</taxon>
        <taxon>Pseudomonadati</taxon>
        <taxon>Planctomycetota</taxon>
        <taxon>Planctomycetia</taxon>
        <taxon>Isosphaerales</taxon>
        <taxon>Isosphaeraceae</taxon>
        <taxon>Tautonia</taxon>
    </lineage>
</organism>
<dbReference type="Proteomes" id="UP000317835">
    <property type="component" value="Chromosome"/>
</dbReference>
<gene>
    <name evidence="2" type="ORF">ElP_55410</name>
</gene>
<feature type="region of interest" description="Disordered" evidence="1">
    <location>
        <begin position="147"/>
        <end position="169"/>
    </location>
</feature>
<evidence type="ECO:0000313" key="2">
    <source>
        <dbReference type="EMBL" id="QDV37601.1"/>
    </source>
</evidence>
<dbReference type="AlphaFoldDB" id="A0A518H9S3"/>
<sequence length="238" mass="25849">MGGTDDRAVLITQQELQNRELLPGISTDESWVPSVVHVIKLRVSGLAASGRPGLQGSRCRRSGVGRATLRPALPGVRPRRHGSCLTGQVPPGEGEEEDVFSGARTGASAPGTAPEFAPSMRRTRLEASHPMATRIPHHLPAISSAFRHREDSSHPWGRRPGSTGPGGEPVEVRMEVVVEVDEDYSSTSRHFEMIRVPPRSAVHRSPSRGEGILRVHKAPRFELLSPITTEPATMVRCH</sequence>
<reference evidence="2 3" key="1">
    <citation type="submission" date="2019-02" db="EMBL/GenBank/DDBJ databases">
        <title>Deep-cultivation of Planctomycetes and their phenomic and genomic characterization uncovers novel biology.</title>
        <authorList>
            <person name="Wiegand S."/>
            <person name="Jogler M."/>
            <person name="Boedeker C."/>
            <person name="Pinto D."/>
            <person name="Vollmers J."/>
            <person name="Rivas-Marin E."/>
            <person name="Kohn T."/>
            <person name="Peeters S.H."/>
            <person name="Heuer A."/>
            <person name="Rast P."/>
            <person name="Oberbeckmann S."/>
            <person name="Bunk B."/>
            <person name="Jeske O."/>
            <person name="Meyerdierks A."/>
            <person name="Storesund J.E."/>
            <person name="Kallscheuer N."/>
            <person name="Luecker S."/>
            <person name="Lage O.M."/>
            <person name="Pohl T."/>
            <person name="Merkel B.J."/>
            <person name="Hornburger P."/>
            <person name="Mueller R.-W."/>
            <person name="Bruemmer F."/>
            <person name="Labrenz M."/>
            <person name="Spormann A.M."/>
            <person name="Op den Camp H."/>
            <person name="Overmann J."/>
            <person name="Amann R."/>
            <person name="Jetten M.S.M."/>
            <person name="Mascher T."/>
            <person name="Medema M.H."/>
            <person name="Devos D.P."/>
            <person name="Kaster A.-K."/>
            <person name="Ovreas L."/>
            <person name="Rohde M."/>
            <person name="Galperin M.Y."/>
            <person name="Jogler C."/>
        </authorList>
    </citation>
    <scope>NUCLEOTIDE SEQUENCE [LARGE SCALE GENOMIC DNA]</scope>
    <source>
        <strain evidence="2 3">ElP</strain>
    </source>
</reference>
<evidence type="ECO:0000313" key="3">
    <source>
        <dbReference type="Proteomes" id="UP000317835"/>
    </source>
</evidence>
<feature type="region of interest" description="Disordered" evidence="1">
    <location>
        <begin position="71"/>
        <end position="118"/>
    </location>
</feature>
<dbReference type="KEGG" id="tpla:ElP_55410"/>